<name>A0A1H2R938_9RHOB</name>
<evidence type="ECO:0000313" key="2">
    <source>
        <dbReference type="Proteomes" id="UP000199118"/>
    </source>
</evidence>
<organism evidence="1 2">
    <name type="scientific">Albimonas donghaensis</name>
    <dbReference type="NCBI Taxonomy" id="356660"/>
    <lineage>
        <taxon>Bacteria</taxon>
        <taxon>Pseudomonadati</taxon>
        <taxon>Pseudomonadota</taxon>
        <taxon>Alphaproteobacteria</taxon>
        <taxon>Rhodobacterales</taxon>
        <taxon>Paracoccaceae</taxon>
        <taxon>Albimonas</taxon>
    </lineage>
</organism>
<gene>
    <name evidence="1" type="ORF">SAMN05444336_101275</name>
</gene>
<accession>A0A1H2R938</accession>
<dbReference type="STRING" id="356660.SAMN05444336_101275"/>
<proteinExistence type="predicted"/>
<keyword evidence="2" id="KW-1185">Reference proteome</keyword>
<reference evidence="1 2" key="1">
    <citation type="submission" date="2016-10" db="EMBL/GenBank/DDBJ databases">
        <authorList>
            <person name="de Groot N.N."/>
        </authorList>
    </citation>
    <scope>NUCLEOTIDE SEQUENCE [LARGE SCALE GENOMIC DNA]</scope>
    <source>
        <strain evidence="1 2">DSM 17890</strain>
    </source>
</reference>
<evidence type="ECO:0000313" key="1">
    <source>
        <dbReference type="EMBL" id="SDW15917.1"/>
    </source>
</evidence>
<dbReference type="AlphaFoldDB" id="A0A1H2R938"/>
<sequence length="127" mass="13538">MSAPELPPAPSTEAPRPLSPADLALFFVANAACLHRNAPETLRLYQLDLADLLPDVDLFHPRLAALPEAVGAFVDLGDLRRPGVMATGRFERVWFDLQANVAMILAARAGAALEAVARAKAQEGRAA</sequence>
<dbReference type="EMBL" id="FNMZ01000001">
    <property type="protein sequence ID" value="SDW15917.1"/>
    <property type="molecule type" value="Genomic_DNA"/>
</dbReference>
<protein>
    <submittedName>
        <fullName evidence="1">Uncharacterized protein</fullName>
    </submittedName>
</protein>
<dbReference type="Proteomes" id="UP000199118">
    <property type="component" value="Unassembled WGS sequence"/>
</dbReference>
<dbReference type="RefSeq" id="WP_092679345.1">
    <property type="nucleotide sequence ID" value="NZ_FNMZ01000001.1"/>
</dbReference>